<dbReference type="InterPro" id="IPR020846">
    <property type="entry name" value="MFS_dom"/>
</dbReference>
<dbReference type="AlphaFoldDB" id="S9TSS0"/>
<evidence type="ECO:0000313" key="9">
    <source>
        <dbReference type="EMBL" id="EPY21452.1"/>
    </source>
</evidence>
<feature type="transmembrane region" description="Helical" evidence="7">
    <location>
        <begin position="429"/>
        <end position="450"/>
    </location>
</feature>
<evidence type="ECO:0000256" key="1">
    <source>
        <dbReference type="ARBA" id="ARBA00004141"/>
    </source>
</evidence>
<evidence type="ECO:0000256" key="2">
    <source>
        <dbReference type="ARBA" id="ARBA00005241"/>
    </source>
</evidence>
<keyword evidence="10" id="KW-1185">Reference proteome</keyword>
<feature type="region of interest" description="Disordered" evidence="6">
    <location>
        <begin position="505"/>
        <end position="525"/>
    </location>
</feature>
<comment type="similarity">
    <text evidence="2">Belongs to the major facilitator superfamily. MFSD6 family.</text>
</comment>
<feature type="transmembrane region" description="Helical" evidence="7">
    <location>
        <begin position="103"/>
        <end position="126"/>
    </location>
</feature>
<sequence length="525" mass="57787">MPSSSESDASSTPSSTHMRDSMIHVPPPRPFVSEGAGMLPSTLTSPTRSVVELSFQTATFSKNNSFNVIPVPSSALQQSDSATPASAPVATALTHVTNVKVNILPAVIGYFGYIFGCAISAFYSLILKERSFSPQMVGVLIAIIPLFSLTLLPVLSYMADKYRATTSMLTCCAVISVITVLPFTLVSSKHLLILVFIIIQASCCPMNPLLDQHTLLMFPKEGRSTSWSYVRSFGAYGWGIGCVVGSVAVEFVQRWYVLAFQYALGQAALLYCIFTTKPYEKAERTPVRFFDVLRLLKKSPRVLLFLFAACLMGMGYSFINNFLFMFLDDLGGNKVLMGFTVLLTVSTEVPLFQMSERLLHKFTERQMMSMAMLIWVLRVVGYSLLTNAWQVLLLEPLHGVTFAFMWLPSVHVLSKAFPPHLSSSATGVLFMFSGGVGPFVGNLVAGALYSELGPRMMFRVAASVMLVGFFIYQGVDRMLERRGVPLFGSMGVDAVVMREEEKMRSEGFNGGRKHIPPNSEELPPL</sequence>
<organism evidence="9 10">
    <name type="scientific">Strigomonas culicis</name>
    <dbReference type="NCBI Taxonomy" id="28005"/>
    <lineage>
        <taxon>Eukaryota</taxon>
        <taxon>Discoba</taxon>
        <taxon>Euglenozoa</taxon>
        <taxon>Kinetoplastea</taxon>
        <taxon>Metakinetoplastina</taxon>
        <taxon>Trypanosomatida</taxon>
        <taxon>Trypanosomatidae</taxon>
        <taxon>Strigomonadinae</taxon>
        <taxon>Strigomonas</taxon>
    </lineage>
</organism>
<evidence type="ECO:0000256" key="7">
    <source>
        <dbReference type="SAM" id="Phobius"/>
    </source>
</evidence>
<evidence type="ECO:0000256" key="6">
    <source>
        <dbReference type="SAM" id="MobiDB-lite"/>
    </source>
</evidence>
<name>S9TSS0_9TRYP</name>
<gene>
    <name evidence="9" type="ORF">STCU_08541</name>
</gene>
<comment type="subcellular location">
    <subcellularLocation>
        <location evidence="1">Membrane</location>
        <topology evidence="1">Multi-pass membrane protein</topology>
    </subcellularLocation>
</comment>
<keyword evidence="3 7" id="KW-0812">Transmembrane</keyword>
<protein>
    <recommendedName>
        <fullName evidence="8">Major facilitator superfamily (MFS) profile domain-containing protein</fullName>
    </recommendedName>
</protein>
<comment type="caution">
    <text evidence="9">The sequence shown here is derived from an EMBL/GenBank/DDBJ whole genome shotgun (WGS) entry which is preliminary data.</text>
</comment>
<dbReference type="OrthoDB" id="261787at2759"/>
<dbReference type="InterPro" id="IPR036259">
    <property type="entry name" value="MFS_trans_sf"/>
</dbReference>
<reference evidence="9 10" key="1">
    <citation type="journal article" date="2013" name="PLoS ONE">
        <title>Predicting the Proteins of Angomonas deanei, Strigomonas culicis and Their Respective Endosymbionts Reveals New Aspects of the Trypanosomatidae Family.</title>
        <authorList>
            <person name="Motta M.C."/>
            <person name="Martins A.C."/>
            <person name="de Souza S.S."/>
            <person name="Catta-Preta C.M."/>
            <person name="Silva R."/>
            <person name="Klein C.C."/>
            <person name="de Almeida L.G."/>
            <person name="de Lima Cunha O."/>
            <person name="Ciapina L.P."/>
            <person name="Brocchi M."/>
            <person name="Colabardini A.C."/>
            <person name="de Araujo Lima B."/>
            <person name="Machado C.R."/>
            <person name="de Almeida Soares C.M."/>
            <person name="Probst C.M."/>
            <person name="de Menezes C.B."/>
            <person name="Thompson C.E."/>
            <person name="Bartholomeu D.C."/>
            <person name="Gradia D.F."/>
            <person name="Pavoni D.P."/>
            <person name="Grisard E.C."/>
            <person name="Fantinatti-Garboggini F."/>
            <person name="Marchini F.K."/>
            <person name="Rodrigues-Luiz G.F."/>
            <person name="Wagner G."/>
            <person name="Goldman G.H."/>
            <person name="Fietto J.L."/>
            <person name="Elias M.C."/>
            <person name="Goldman M.H."/>
            <person name="Sagot M.F."/>
            <person name="Pereira M."/>
            <person name="Stoco P.H."/>
            <person name="de Mendonca-Neto R.P."/>
            <person name="Teixeira S.M."/>
            <person name="Maciel T.E."/>
            <person name="de Oliveira Mendes T.A."/>
            <person name="Urmenyi T.P."/>
            <person name="de Souza W."/>
            <person name="Schenkman S."/>
            <person name="de Vasconcelos A.T."/>
        </authorList>
    </citation>
    <scope>NUCLEOTIDE SEQUENCE [LARGE SCALE GENOMIC DNA]</scope>
</reference>
<feature type="transmembrane region" description="Helical" evidence="7">
    <location>
        <begin position="167"/>
        <end position="185"/>
    </location>
</feature>
<dbReference type="PANTHER" id="PTHR16172">
    <property type="entry name" value="MAJOR FACILITATOR SUPERFAMILY DOMAIN-CONTAINING PROTEIN 6-LIKE"/>
    <property type="match status" value="1"/>
</dbReference>
<dbReference type="GO" id="GO:0022857">
    <property type="term" value="F:transmembrane transporter activity"/>
    <property type="evidence" value="ECO:0007669"/>
    <property type="project" value="InterPro"/>
</dbReference>
<feature type="transmembrane region" description="Helical" evidence="7">
    <location>
        <begin position="191"/>
        <end position="210"/>
    </location>
</feature>
<feature type="transmembrane region" description="Helical" evidence="7">
    <location>
        <begin position="335"/>
        <end position="355"/>
    </location>
</feature>
<feature type="transmembrane region" description="Helical" evidence="7">
    <location>
        <begin position="132"/>
        <end position="155"/>
    </location>
</feature>
<dbReference type="Pfam" id="PF12832">
    <property type="entry name" value="MFS_1_like"/>
    <property type="match status" value="1"/>
</dbReference>
<feature type="transmembrane region" description="Helical" evidence="7">
    <location>
        <begin position="230"/>
        <end position="249"/>
    </location>
</feature>
<evidence type="ECO:0000313" key="10">
    <source>
        <dbReference type="Proteomes" id="UP000015354"/>
    </source>
</evidence>
<accession>S9TSS0</accession>
<feature type="transmembrane region" description="Helical" evidence="7">
    <location>
        <begin position="302"/>
        <end position="323"/>
    </location>
</feature>
<dbReference type="GO" id="GO:0016020">
    <property type="term" value="C:membrane"/>
    <property type="evidence" value="ECO:0007669"/>
    <property type="project" value="UniProtKB-SubCell"/>
</dbReference>
<feature type="transmembrane region" description="Helical" evidence="7">
    <location>
        <begin position="456"/>
        <end position="475"/>
    </location>
</feature>
<proteinExistence type="inferred from homology"/>
<dbReference type="InterPro" id="IPR051717">
    <property type="entry name" value="MFS_MFSD6"/>
</dbReference>
<dbReference type="SUPFAM" id="SSF103473">
    <property type="entry name" value="MFS general substrate transporter"/>
    <property type="match status" value="1"/>
</dbReference>
<keyword evidence="4 7" id="KW-1133">Transmembrane helix</keyword>
<evidence type="ECO:0000256" key="4">
    <source>
        <dbReference type="ARBA" id="ARBA00022989"/>
    </source>
</evidence>
<evidence type="ECO:0000256" key="5">
    <source>
        <dbReference type="ARBA" id="ARBA00023136"/>
    </source>
</evidence>
<dbReference type="PANTHER" id="PTHR16172:SF41">
    <property type="entry name" value="MAJOR FACILITATOR SUPERFAMILY DOMAIN-CONTAINING PROTEIN 6-LIKE"/>
    <property type="match status" value="1"/>
</dbReference>
<feature type="region of interest" description="Disordered" evidence="6">
    <location>
        <begin position="1"/>
        <end position="24"/>
    </location>
</feature>
<dbReference type="Gene3D" id="1.20.1250.20">
    <property type="entry name" value="MFS general substrate transporter like domains"/>
    <property type="match status" value="2"/>
</dbReference>
<dbReference type="InterPro" id="IPR024989">
    <property type="entry name" value="MFS_assoc_dom"/>
</dbReference>
<feature type="domain" description="Major facilitator superfamily (MFS) profile" evidence="8">
    <location>
        <begin position="301"/>
        <end position="525"/>
    </location>
</feature>
<dbReference type="PROSITE" id="PS50850">
    <property type="entry name" value="MFS"/>
    <property type="match status" value="1"/>
</dbReference>
<dbReference type="Proteomes" id="UP000015354">
    <property type="component" value="Unassembled WGS sequence"/>
</dbReference>
<evidence type="ECO:0000259" key="8">
    <source>
        <dbReference type="PROSITE" id="PS50850"/>
    </source>
</evidence>
<feature type="transmembrane region" description="Helical" evidence="7">
    <location>
        <begin position="367"/>
        <end position="385"/>
    </location>
</feature>
<feature type="compositionally biased region" description="Low complexity" evidence="6">
    <location>
        <begin position="1"/>
        <end position="15"/>
    </location>
</feature>
<keyword evidence="5 7" id="KW-0472">Membrane</keyword>
<dbReference type="EMBL" id="ATMH01008541">
    <property type="protein sequence ID" value="EPY21452.1"/>
    <property type="molecule type" value="Genomic_DNA"/>
</dbReference>
<evidence type="ECO:0000256" key="3">
    <source>
        <dbReference type="ARBA" id="ARBA00022692"/>
    </source>
</evidence>